<keyword evidence="14" id="KW-0675">Receptor</keyword>
<dbReference type="SUPFAM" id="SSF56112">
    <property type="entry name" value="Protein kinase-like (PK-like)"/>
    <property type="match status" value="1"/>
</dbReference>
<comment type="subcellular location">
    <subcellularLocation>
        <location evidence="1">Membrane</location>
        <topology evidence="1">Single-pass type I membrane protein</topology>
    </subcellularLocation>
</comment>
<dbReference type="PROSITE" id="PS00108">
    <property type="entry name" value="PROTEIN_KINASE_ST"/>
    <property type="match status" value="1"/>
</dbReference>
<evidence type="ECO:0000256" key="6">
    <source>
        <dbReference type="ARBA" id="ARBA00022692"/>
    </source>
</evidence>
<evidence type="ECO:0000256" key="12">
    <source>
        <dbReference type="ARBA" id="ARBA00022989"/>
    </source>
</evidence>
<dbReference type="CDD" id="cd14066">
    <property type="entry name" value="STKc_IRAK"/>
    <property type="match status" value="1"/>
</dbReference>
<evidence type="ECO:0000256" key="17">
    <source>
        <dbReference type="SAM" id="Phobius"/>
    </source>
</evidence>
<evidence type="ECO:0000256" key="16">
    <source>
        <dbReference type="PROSITE-ProRule" id="PRU10141"/>
    </source>
</evidence>
<dbReference type="AlphaFoldDB" id="A0AAN8W7Z1"/>
<keyword evidence="13 17" id="KW-0472">Membrane</keyword>
<feature type="domain" description="Protein kinase" evidence="18">
    <location>
        <begin position="272"/>
        <end position="548"/>
    </location>
</feature>
<keyword evidence="6 17" id="KW-0812">Transmembrane</keyword>
<keyword evidence="15" id="KW-0325">Glycoprotein</keyword>
<dbReference type="PROSITE" id="PS50011">
    <property type="entry name" value="PROTEIN_KINASE_DOM"/>
    <property type="match status" value="1"/>
</dbReference>
<keyword evidence="11 16" id="KW-0067">ATP-binding</keyword>
<sequence>MSSLQGNPICSKANEANVIRFCRPGIGGEEGPGSSDNSSIATCSPLSCASSDSFEFVPNSPSSCQCFCAAPLGVVLRLRSPSITDFRPYENPFEVYVTTNLLLYTYQLYIDSFEWQESHRLWMNLKFFPQCSTTMHQFNDSEIHRLMNAIATFTLPPNETFGPYDLLNFTLLGPYSYIKVVLESSKSGLSKGVVSAIVLGAIFCATSLFFAVAVVFWLKQNKHKKSKEQQREFISSEGYMQLTFSLVTKVPIKIEGVRGFSFEELEVATNNFSISAQVGQGGYGKVYRGILTDGTIVAIKRAQEGSLQGQKEFFTEIETLSRLHHRNLVSLVGYCNEEGEQMLVYDFMPNGSLRDLLSDRFKKLLNFGRRLQIALDSSKGILYLHTEADPPIIHRDIKTNNILLDSKFTAKVSDFGISKIVPVADGDEVLTGHISTTVRGTPGYLDPEYFLTHKLTEKSDVYGIGIVFLELLTGMRPISHGRNIVREVLGACQSGMMFSTIDRSMGPYPSECIKRFMALALKCCEDESALRPSMLEVVRELENISMMLPKGDAVLPDLDAFSSGGSVFSRLAQFSNSEPFVTADLGGSDLVSGVIPSIRPR</sequence>
<keyword evidence="8" id="KW-0677">Repeat</keyword>
<evidence type="ECO:0000256" key="14">
    <source>
        <dbReference type="ARBA" id="ARBA00023170"/>
    </source>
</evidence>
<keyword evidence="7" id="KW-0732">Signal</keyword>
<dbReference type="Pfam" id="PF00069">
    <property type="entry name" value="Pkinase"/>
    <property type="match status" value="1"/>
</dbReference>
<evidence type="ECO:0000256" key="1">
    <source>
        <dbReference type="ARBA" id="ARBA00004479"/>
    </source>
</evidence>
<evidence type="ECO:0000256" key="7">
    <source>
        <dbReference type="ARBA" id="ARBA00022729"/>
    </source>
</evidence>
<dbReference type="SMART" id="SM00220">
    <property type="entry name" value="S_TKc"/>
    <property type="match status" value="1"/>
</dbReference>
<protein>
    <recommendedName>
        <fullName evidence="2">non-specific serine/threonine protein kinase</fullName>
        <ecNumber evidence="2">2.7.11.1</ecNumber>
    </recommendedName>
</protein>
<dbReference type="GO" id="GO:0005524">
    <property type="term" value="F:ATP binding"/>
    <property type="evidence" value="ECO:0007669"/>
    <property type="project" value="UniProtKB-UniRule"/>
</dbReference>
<dbReference type="InterPro" id="IPR008271">
    <property type="entry name" value="Ser/Thr_kinase_AS"/>
</dbReference>
<evidence type="ECO:0000256" key="3">
    <source>
        <dbReference type="ARBA" id="ARBA00022527"/>
    </source>
</evidence>
<dbReference type="GO" id="GO:0004674">
    <property type="term" value="F:protein serine/threonine kinase activity"/>
    <property type="evidence" value="ECO:0007669"/>
    <property type="project" value="UniProtKB-KW"/>
</dbReference>
<evidence type="ECO:0000313" key="19">
    <source>
        <dbReference type="EMBL" id="KAK6943342.1"/>
    </source>
</evidence>
<dbReference type="EC" id="2.7.11.1" evidence="2"/>
<keyword evidence="4" id="KW-0433">Leucine-rich repeat</keyword>
<evidence type="ECO:0000256" key="4">
    <source>
        <dbReference type="ARBA" id="ARBA00022614"/>
    </source>
</evidence>
<keyword evidence="20" id="KW-1185">Reference proteome</keyword>
<evidence type="ECO:0000256" key="2">
    <source>
        <dbReference type="ARBA" id="ARBA00012513"/>
    </source>
</evidence>
<dbReference type="Gene3D" id="3.30.200.20">
    <property type="entry name" value="Phosphorylase Kinase, domain 1"/>
    <property type="match status" value="1"/>
</dbReference>
<evidence type="ECO:0000313" key="20">
    <source>
        <dbReference type="Proteomes" id="UP001370490"/>
    </source>
</evidence>
<dbReference type="PANTHER" id="PTHR45974">
    <property type="entry name" value="RECEPTOR-LIKE PROTEIN 55"/>
    <property type="match status" value="1"/>
</dbReference>
<evidence type="ECO:0000256" key="8">
    <source>
        <dbReference type="ARBA" id="ARBA00022737"/>
    </source>
</evidence>
<dbReference type="PROSITE" id="PS00107">
    <property type="entry name" value="PROTEIN_KINASE_ATP"/>
    <property type="match status" value="1"/>
</dbReference>
<evidence type="ECO:0000256" key="9">
    <source>
        <dbReference type="ARBA" id="ARBA00022741"/>
    </source>
</evidence>
<dbReference type="FunFam" id="3.30.200.20:FF:000328">
    <property type="entry name" value="Leucine-rich repeat protein kinase family protein"/>
    <property type="match status" value="1"/>
</dbReference>
<evidence type="ECO:0000256" key="13">
    <source>
        <dbReference type="ARBA" id="ARBA00023136"/>
    </source>
</evidence>
<dbReference type="Proteomes" id="UP001370490">
    <property type="component" value="Unassembled WGS sequence"/>
</dbReference>
<gene>
    <name evidence="19" type="ORF">RJ641_024444</name>
</gene>
<dbReference type="GO" id="GO:0016020">
    <property type="term" value="C:membrane"/>
    <property type="evidence" value="ECO:0007669"/>
    <property type="project" value="UniProtKB-SubCell"/>
</dbReference>
<evidence type="ECO:0000259" key="18">
    <source>
        <dbReference type="PROSITE" id="PS50011"/>
    </source>
</evidence>
<dbReference type="Gene3D" id="1.10.510.10">
    <property type="entry name" value="Transferase(Phosphotransferase) domain 1"/>
    <property type="match status" value="1"/>
</dbReference>
<evidence type="ECO:0000256" key="15">
    <source>
        <dbReference type="ARBA" id="ARBA00023180"/>
    </source>
</evidence>
<feature type="transmembrane region" description="Helical" evidence="17">
    <location>
        <begin position="193"/>
        <end position="218"/>
    </location>
</feature>
<feature type="binding site" evidence="16">
    <location>
        <position position="300"/>
    </location>
    <ligand>
        <name>ATP</name>
        <dbReference type="ChEBI" id="CHEBI:30616"/>
    </ligand>
</feature>
<accession>A0AAN8W7Z1</accession>
<evidence type="ECO:0000256" key="11">
    <source>
        <dbReference type="ARBA" id="ARBA00022840"/>
    </source>
</evidence>
<evidence type="ECO:0000256" key="10">
    <source>
        <dbReference type="ARBA" id="ARBA00022777"/>
    </source>
</evidence>
<evidence type="ECO:0000256" key="5">
    <source>
        <dbReference type="ARBA" id="ARBA00022679"/>
    </source>
</evidence>
<dbReference type="InterPro" id="IPR017441">
    <property type="entry name" value="Protein_kinase_ATP_BS"/>
</dbReference>
<dbReference type="InterPro" id="IPR011009">
    <property type="entry name" value="Kinase-like_dom_sf"/>
</dbReference>
<reference evidence="19 20" key="1">
    <citation type="submission" date="2023-12" db="EMBL/GenBank/DDBJ databases">
        <title>A high-quality genome assembly for Dillenia turbinata (Dilleniales).</title>
        <authorList>
            <person name="Chanderbali A."/>
        </authorList>
    </citation>
    <scope>NUCLEOTIDE SEQUENCE [LARGE SCALE GENOMIC DNA]</scope>
    <source>
        <strain evidence="19">LSX21</strain>
        <tissue evidence="19">Leaf</tissue>
    </source>
</reference>
<dbReference type="InterPro" id="IPR000719">
    <property type="entry name" value="Prot_kinase_dom"/>
</dbReference>
<comment type="caution">
    <text evidence="19">The sequence shown here is derived from an EMBL/GenBank/DDBJ whole genome shotgun (WGS) entry which is preliminary data.</text>
</comment>
<proteinExistence type="predicted"/>
<organism evidence="19 20">
    <name type="scientific">Dillenia turbinata</name>
    <dbReference type="NCBI Taxonomy" id="194707"/>
    <lineage>
        <taxon>Eukaryota</taxon>
        <taxon>Viridiplantae</taxon>
        <taxon>Streptophyta</taxon>
        <taxon>Embryophyta</taxon>
        <taxon>Tracheophyta</taxon>
        <taxon>Spermatophyta</taxon>
        <taxon>Magnoliopsida</taxon>
        <taxon>eudicotyledons</taxon>
        <taxon>Gunneridae</taxon>
        <taxon>Pentapetalae</taxon>
        <taxon>Dilleniales</taxon>
        <taxon>Dilleniaceae</taxon>
        <taxon>Dillenia</taxon>
    </lineage>
</organism>
<dbReference type="FunFam" id="1.10.510.10:FF:000453">
    <property type="entry name" value="LRR receptor-like serine/threonine-protein kinase HSL2"/>
    <property type="match status" value="1"/>
</dbReference>
<keyword evidence="9 16" id="KW-0547">Nucleotide-binding</keyword>
<keyword evidence="5" id="KW-0808">Transferase</keyword>
<keyword evidence="3" id="KW-0723">Serine/threonine-protein kinase</keyword>
<dbReference type="EMBL" id="JBAMMX010000003">
    <property type="protein sequence ID" value="KAK6943342.1"/>
    <property type="molecule type" value="Genomic_DNA"/>
</dbReference>
<keyword evidence="12 17" id="KW-1133">Transmembrane helix</keyword>
<keyword evidence="10 19" id="KW-0418">Kinase</keyword>
<dbReference type="PANTHER" id="PTHR45974:SF23">
    <property type="entry name" value="PROTEIN KINASE DOMAIN-CONTAINING PROTEIN"/>
    <property type="match status" value="1"/>
</dbReference>
<name>A0AAN8W7Z1_9MAGN</name>